<evidence type="ECO:0008006" key="4">
    <source>
        <dbReference type="Google" id="ProtNLM"/>
    </source>
</evidence>
<proteinExistence type="predicted"/>
<keyword evidence="1" id="KW-0812">Transmembrane</keyword>
<dbReference type="InterPro" id="IPR021883">
    <property type="entry name" value="LPA1-like"/>
</dbReference>
<comment type="caution">
    <text evidence="2">The sequence shown here is derived from an EMBL/GenBank/DDBJ whole genome shotgun (WGS) entry which is preliminary data.</text>
</comment>
<protein>
    <recommendedName>
        <fullName evidence="4">DUF3493 domain-containing protein</fullName>
    </recommendedName>
</protein>
<name>A0A0A2C3U6_PROMR</name>
<gene>
    <name evidence="2" type="ORF">EV03_0950</name>
</gene>
<evidence type="ECO:0000313" key="3">
    <source>
        <dbReference type="Proteomes" id="UP000030392"/>
    </source>
</evidence>
<feature type="transmembrane region" description="Helical" evidence="1">
    <location>
        <begin position="61"/>
        <end position="79"/>
    </location>
</feature>
<keyword evidence="1" id="KW-1133">Transmembrane helix</keyword>
<dbReference type="Pfam" id="PF11998">
    <property type="entry name" value="DUF3493"/>
    <property type="match status" value="1"/>
</dbReference>
<dbReference type="Proteomes" id="UP000030392">
    <property type="component" value="Unassembled WGS sequence"/>
</dbReference>
<dbReference type="EMBL" id="JNAX01000010">
    <property type="protein sequence ID" value="KGG21011.1"/>
    <property type="molecule type" value="Genomic_DNA"/>
</dbReference>
<accession>A0A0A2C3U6</accession>
<evidence type="ECO:0000256" key="1">
    <source>
        <dbReference type="SAM" id="Phobius"/>
    </source>
</evidence>
<feature type="transmembrane region" description="Helical" evidence="1">
    <location>
        <begin position="33"/>
        <end position="55"/>
    </location>
</feature>
<reference evidence="3" key="1">
    <citation type="journal article" date="2014" name="Sci. Data">
        <title>Genomes of diverse isolates of the marine cyanobacterium Prochlorococcus.</title>
        <authorList>
            <person name="Biller S."/>
            <person name="Berube P."/>
            <person name="Thompson J."/>
            <person name="Kelly L."/>
            <person name="Roggensack S."/>
            <person name="Awad L."/>
            <person name="Roache-Johnson K."/>
            <person name="Ding H."/>
            <person name="Giovannoni S.J."/>
            <person name="Moore L.R."/>
            <person name="Chisholm S.W."/>
        </authorList>
    </citation>
    <scope>NUCLEOTIDE SEQUENCE [LARGE SCALE GENOMIC DNA]</scope>
    <source>
        <strain evidence="3">PAC1</strain>
    </source>
</reference>
<keyword evidence="1" id="KW-0472">Membrane</keyword>
<dbReference type="AlphaFoldDB" id="A0A0A2C3U6"/>
<sequence length="88" mass="9676">MSNSNKPDSNLDPNLRARLLKETKNPYRGLRRAVWIALFGSAALGLFIMVTNIIAGDTVSINDLAIQTSALVVLGFLLFKDRSKEEAN</sequence>
<organism evidence="2 3">
    <name type="scientific">Prochlorococcus marinus str. PAC1</name>
    <dbReference type="NCBI Taxonomy" id="59924"/>
    <lineage>
        <taxon>Bacteria</taxon>
        <taxon>Bacillati</taxon>
        <taxon>Cyanobacteriota</taxon>
        <taxon>Cyanophyceae</taxon>
        <taxon>Synechococcales</taxon>
        <taxon>Prochlorococcaceae</taxon>
        <taxon>Prochlorococcus</taxon>
    </lineage>
</organism>
<evidence type="ECO:0000313" key="2">
    <source>
        <dbReference type="EMBL" id="KGG21011.1"/>
    </source>
</evidence>